<feature type="transmembrane region" description="Helical" evidence="6">
    <location>
        <begin position="88"/>
        <end position="105"/>
    </location>
</feature>
<proteinExistence type="predicted"/>
<protein>
    <submittedName>
        <fullName evidence="7">PQ-loop-domain-containing protein</fullName>
    </submittedName>
</protein>
<keyword evidence="8" id="KW-1185">Reference proteome</keyword>
<keyword evidence="4 6" id="KW-0472">Membrane</keyword>
<dbReference type="AlphaFoldDB" id="A0A6A6XME6"/>
<accession>A0A6A6XME6</accession>
<dbReference type="InterPro" id="IPR006603">
    <property type="entry name" value="PQ-loop_rpt"/>
</dbReference>
<evidence type="ECO:0000256" key="6">
    <source>
        <dbReference type="SAM" id="Phobius"/>
    </source>
</evidence>
<evidence type="ECO:0000313" key="8">
    <source>
        <dbReference type="Proteomes" id="UP000799757"/>
    </source>
</evidence>
<keyword evidence="2 6" id="KW-0812">Transmembrane</keyword>
<evidence type="ECO:0000256" key="5">
    <source>
        <dbReference type="SAM" id="MobiDB-lite"/>
    </source>
</evidence>
<sequence>MAPQTTIPPAANILGVHYRYCVRKKVHFCIFRSLTKFGASCWCVQILPQIWHNWRRKNTDGLPGLMLMLWASCAVPFGVYAIVQNFNFALQIQPQCFGGLTLIAWGQSLYYHDDWRVWTATLATILVAVGFAVTEAILILTLRGPYYRGIEWPMMMMAIIASVMLALGLIPPYFELAKRNGRVIGINFVFLTVDWAGAFFSLMALVAQNTFDVLGGSLYIVCMFLELGIFVSQFIWLWRVRHVRRAAKKAGKSYDEYIAENPSKLVRSESTETVSDLEACHVKSDDGVAPLEKCKTKPLKVSLDVNTNMVVTPDDQTHNSHQPPEKAATPAGQA</sequence>
<dbReference type="SMART" id="SM00679">
    <property type="entry name" value="CTNS"/>
    <property type="match status" value="2"/>
</dbReference>
<dbReference type="OrthoDB" id="407617at2759"/>
<feature type="transmembrane region" description="Helical" evidence="6">
    <location>
        <begin position="152"/>
        <end position="174"/>
    </location>
</feature>
<reference evidence="7" key="1">
    <citation type="journal article" date="2020" name="Stud. Mycol.">
        <title>101 Dothideomycetes genomes: a test case for predicting lifestyles and emergence of pathogens.</title>
        <authorList>
            <person name="Haridas S."/>
            <person name="Albert R."/>
            <person name="Binder M."/>
            <person name="Bloem J."/>
            <person name="Labutti K."/>
            <person name="Salamov A."/>
            <person name="Andreopoulos B."/>
            <person name="Baker S."/>
            <person name="Barry K."/>
            <person name="Bills G."/>
            <person name="Bluhm B."/>
            <person name="Cannon C."/>
            <person name="Castanera R."/>
            <person name="Culley D."/>
            <person name="Daum C."/>
            <person name="Ezra D."/>
            <person name="Gonzalez J."/>
            <person name="Henrissat B."/>
            <person name="Kuo A."/>
            <person name="Liang C."/>
            <person name="Lipzen A."/>
            <person name="Lutzoni F."/>
            <person name="Magnuson J."/>
            <person name="Mondo S."/>
            <person name="Nolan M."/>
            <person name="Ohm R."/>
            <person name="Pangilinan J."/>
            <person name="Park H.-J."/>
            <person name="Ramirez L."/>
            <person name="Alfaro M."/>
            <person name="Sun H."/>
            <person name="Tritt A."/>
            <person name="Yoshinaga Y."/>
            <person name="Zwiers L.-H."/>
            <person name="Turgeon B."/>
            <person name="Goodwin S."/>
            <person name="Spatafora J."/>
            <person name="Crous P."/>
            <person name="Grigoriev I."/>
        </authorList>
    </citation>
    <scope>NUCLEOTIDE SEQUENCE</scope>
    <source>
        <strain evidence="7">CBS 109.77</strain>
    </source>
</reference>
<dbReference type="EMBL" id="MU001805">
    <property type="protein sequence ID" value="KAF2797502.1"/>
    <property type="molecule type" value="Genomic_DNA"/>
</dbReference>
<organism evidence="7 8">
    <name type="scientific">Melanomma pulvis-pyrius CBS 109.77</name>
    <dbReference type="NCBI Taxonomy" id="1314802"/>
    <lineage>
        <taxon>Eukaryota</taxon>
        <taxon>Fungi</taxon>
        <taxon>Dikarya</taxon>
        <taxon>Ascomycota</taxon>
        <taxon>Pezizomycotina</taxon>
        <taxon>Dothideomycetes</taxon>
        <taxon>Pleosporomycetidae</taxon>
        <taxon>Pleosporales</taxon>
        <taxon>Melanommataceae</taxon>
        <taxon>Melanomma</taxon>
    </lineage>
</organism>
<feature type="transmembrane region" description="Helical" evidence="6">
    <location>
        <begin position="186"/>
        <end position="206"/>
    </location>
</feature>
<feature type="transmembrane region" description="Helical" evidence="6">
    <location>
        <begin position="62"/>
        <end position="82"/>
    </location>
</feature>
<dbReference type="InterPro" id="IPR051415">
    <property type="entry name" value="LAAT-1"/>
</dbReference>
<dbReference type="Proteomes" id="UP000799757">
    <property type="component" value="Unassembled WGS sequence"/>
</dbReference>
<dbReference type="PANTHER" id="PTHR16201:SF37">
    <property type="entry name" value="PQ-LOOP REPEAT-CONTAINING PROTEIN"/>
    <property type="match status" value="1"/>
</dbReference>
<evidence type="ECO:0000256" key="4">
    <source>
        <dbReference type="ARBA" id="ARBA00023136"/>
    </source>
</evidence>
<feature type="transmembrane region" description="Helical" evidence="6">
    <location>
        <begin position="117"/>
        <end position="140"/>
    </location>
</feature>
<evidence type="ECO:0000256" key="1">
    <source>
        <dbReference type="ARBA" id="ARBA00004141"/>
    </source>
</evidence>
<feature type="region of interest" description="Disordered" evidence="5">
    <location>
        <begin position="311"/>
        <end position="334"/>
    </location>
</feature>
<feature type="transmembrane region" description="Helical" evidence="6">
    <location>
        <begin position="218"/>
        <end position="238"/>
    </location>
</feature>
<dbReference type="GO" id="GO:0016020">
    <property type="term" value="C:membrane"/>
    <property type="evidence" value="ECO:0007669"/>
    <property type="project" value="UniProtKB-SubCell"/>
</dbReference>
<comment type="subcellular location">
    <subcellularLocation>
        <location evidence="1">Membrane</location>
        <topology evidence="1">Multi-pass membrane protein</topology>
    </subcellularLocation>
</comment>
<dbReference type="Pfam" id="PF04193">
    <property type="entry name" value="PQ-loop"/>
    <property type="match status" value="1"/>
</dbReference>
<evidence type="ECO:0000256" key="3">
    <source>
        <dbReference type="ARBA" id="ARBA00022989"/>
    </source>
</evidence>
<dbReference type="Gene3D" id="1.20.1280.290">
    <property type="match status" value="1"/>
</dbReference>
<evidence type="ECO:0000256" key="2">
    <source>
        <dbReference type="ARBA" id="ARBA00022692"/>
    </source>
</evidence>
<evidence type="ECO:0000313" key="7">
    <source>
        <dbReference type="EMBL" id="KAF2797502.1"/>
    </source>
</evidence>
<name>A0A6A6XME6_9PLEO</name>
<dbReference type="PANTHER" id="PTHR16201">
    <property type="entry name" value="SEVEN TRANSMEMBRANE PROTEIN 1-RELATED"/>
    <property type="match status" value="1"/>
</dbReference>
<gene>
    <name evidence="7" type="ORF">K505DRAFT_358378</name>
</gene>
<keyword evidence="3 6" id="KW-1133">Transmembrane helix</keyword>